<dbReference type="Proteomes" id="UP001596548">
    <property type="component" value="Unassembled WGS sequence"/>
</dbReference>
<evidence type="ECO:0000256" key="5">
    <source>
        <dbReference type="SAM" id="MobiDB-lite"/>
    </source>
</evidence>
<proteinExistence type="inferred from homology"/>
<evidence type="ECO:0000256" key="4">
    <source>
        <dbReference type="ARBA" id="ARBA00022627"/>
    </source>
</evidence>
<dbReference type="PANTHER" id="PTHR10625:SF10">
    <property type="entry name" value="HISTONE DEACETYLASE HDAC1"/>
    <property type="match status" value="1"/>
</dbReference>
<feature type="domain" description="Histone deacetylase" evidence="6">
    <location>
        <begin position="22"/>
        <end position="316"/>
    </location>
</feature>
<comment type="caution">
    <text evidence="7">The sequence shown here is derived from an EMBL/GenBank/DDBJ whole genome shotgun (WGS) entry which is preliminary data.</text>
</comment>
<name>A0ABW2HSV7_9ACTN</name>
<evidence type="ECO:0000256" key="2">
    <source>
        <dbReference type="ARBA" id="ARBA00005947"/>
    </source>
</evidence>
<dbReference type="InterPro" id="IPR003085">
    <property type="entry name" value="AcuC"/>
</dbReference>
<dbReference type="SUPFAM" id="SSF52768">
    <property type="entry name" value="Arginase/deacetylase"/>
    <property type="match status" value="1"/>
</dbReference>
<gene>
    <name evidence="7" type="ORF">ACFQS1_19460</name>
</gene>
<dbReference type="RefSeq" id="WP_378970153.1">
    <property type="nucleotide sequence ID" value="NZ_JBHTBJ010000013.1"/>
</dbReference>
<dbReference type="EMBL" id="JBHTBJ010000013">
    <property type="protein sequence ID" value="MFC7276175.1"/>
    <property type="molecule type" value="Genomic_DNA"/>
</dbReference>
<comment type="pathway">
    <text evidence="1">Ketone degradation; acetoin degradation.</text>
</comment>
<evidence type="ECO:0000259" key="6">
    <source>
        <dbReference type="Pfam" id="PF00850"/>
    </source>
</evidence>
<dbReference type="InterPro" id="IPR023696">
    <property type="entry name" value="Ureohydrolase_dom_sf"/>
</dbReference>
<dbReference type="InterPro" id="IPR023801">
    <property type="entry name" value="His_deacetylse_dom"/>
</dbReference>
<evidence type="ECO:0000313" key="8">
    <source>
        <dbReference type="Proteomes" id="UP001596548"/>
    </source>
</evidence>
<dbReference type="InterPro" id="IPR037138">
    <property type="entry name" value="His_deacetylse_dom_sf"/>
</dbReference>
<evidence type="ECO:0000256" key="1">
    <source>
        <dbReference type="ARBA" id="ARBA00005101"/>
    </source>
</evidence>
<evidence type="ECO:0000313" key="7">
    <source>
        <dbReference type="EMBL" id="MFC7276175.1"/>
    </source>
</evidence>
<keyword evidence="4" id="KW-0006">Acetoin catabolism</keyword>
<dbReference type="InterPro" id="IPR000286">
    <property type="entry name" value="HDACs"/>
</dbReference>
<dbReference type="Gene3D" id="3.40.800.20">
    <property type="entry name" value="Histone deacetylase domain"/>
    <property type="match status" value="1"/>
</dbReference>
<sequence>MADRTTAVVWDQALLDYDMGDHPLNPVRVELTMALARELGILDRPGVRMVTPRPATDDDLTRVHRAEYLKAVRLAPSDPFFRGWGLNTPDNPVFEGMHESSARICGATIAAAEAVWEGTATRAVNVAGGLHHAMAARASGFCVYNDPAVAIARLLDRGAQRVAYVDVDVHHGDGVQAAFYNDPRVLTISLHESPLALFPGTGFSEEVGGPGAEGTAVNVPLPPGTSDGGWLRAFHAIVPSVVRAFAPEIVFSQCGADAHRLDPLADLRLSVDGQRAAYLAMRALADELCDGRWVATGGGGYALVEVVPRAWAHLLAVATGDPLDPATATPAAWRSFAAQRCPGGVVPETMTDGADPPLERWEPGTTPDPIDRAILATRTAVFPLHGLDPQDPRD</sequence>
<dbReference type="PRINTS" id="PR01272">
    <property type="entry name" value="ACUCPROTEIN"/>
</dbReference>
<accession>A0ABW2HSV7</accession>
<protein>
    <recommendedName>
        <fullName evidence="3">Acetoin utilization protein AcuC</fullName>
    </recommendedName>
</protein>
<dbReference type="Pfam" id="PF00850">
    <property type="entry name" value="Hist_deacetyl"/>
    <property type="match status" value="1"/>
</dbReference>
<keyword evidence="8" id="KW-1185">Reference proteome</keyword>
<comment type="similarity">
    <text evidence="2">Belongs to the histone deacetylase family.</text>
</comment>
<dbReference type="PRINTS" id="PR01270">
    <property type="entry name" value="HDASUPER"/>
</dbReference>
<feature type="region of interest" description="Disordered" evidence="5">
    <location>
        <begin position="348"/>
        <end position="369"/>
    </location>
</feature>
<evidence type="ECO:0000256" key="3">
    <source>
        <dbReference type="ARBA" id="ARBA00020218"/>
    </source>
</evidence>
<dbReference type="CDD" id="cd09994">
    <property type="entry name" value="HDAC_AcuC_like"/>
    <property type="match status" value="1"/>
</dbReference>
<organism evidence="7 8">
    <name type="scientific">Paractinoplanes rhizophilus</name>
    <dbReference type="NCBI Taxonomy" id="1416877"/>
    <lineage>
        <taxon>Bacteria</taxon>
        <taxon>Bacillati</taxon>
        <taxon>Actinomycetota</taxon>
        <taxon>Actinomycetes</taxon>
        <taxon>Micromonosporales</taxon>
        <taxon>Micromonosporaceae</taxon>
        <taxon>Paractinoplanes</taxon>
    </lineage>
</organism>
<dbReference type="PANTHER" id="PTHR10625">
    <property type="entry name" value="HISTONE DEACETYLASE HDAC1-RELATED"/>
    <property type="match status" value="1"/>
</dbReference>
<reference evidence="8" key="1">
    <citation type="journal article" date="2019" name="Int. J. Syst. Evol. Microbiol.">
        <title>The Global Catalogue of Microorganisms (GCM) 10K type strain sequencing project: providing services to taxonomists for standard genome sequencing and annotation.</title>
        <authorList>
            <consortium name="The Broad Institute Genomics Platform"/>
            <consortium name="The Broad Institute Genome Sequencing Center for Infectious Disease"/>
            <person name="Wu L."/>
            <person name="Ma J."/>
        </authorList>
    </citation>
    <scope>NUCLEOTIDE SEQUENCE [LARGE SCALE GENOMIC DNA]</scope>
    <source>
        <strain evidence="8">XZYJT-10</strain>
    </source>
</reference>